<evidence type="ECO:0000256" key="1">
    <source>
        <dbReference type="SAM" id="MobiDB-lite"/>
    </source>
</evidence>
<feature type="compositionally biased region" description="Gly residues" evidence="1">
    <location>
        <begin position="1"/>
        <end position="12"/>
    </location>
</feature>
<dbReference type="AlphaFoldDB" id="A0A4U6TBB5"/>
<keyword evidence="3" id="KW-1185">Reference proteome</keyword>
<evidence type="ECO:0000313" key="3">
    <source>
        <dbReference type="Proteomes" id="UP000298652"/>
    </source>
</evidence>
<sequence length="189" mass="19381">MASGSGSRGTGPGPAVRNGTDDKAGTNEQPSWKYGTPDSPSAASTTARVRSSAIGTAPSSPPRASPRGLRSLPTSAPPGHVSATNAGAGTGVVSAELQAEACTRLARLLRCRAEGVRRNAAEVAGAAEHGDHAVAVDMKLERIREAILYMTLVTVVTTCSREGTLKQFGSSAWDVNPVRQVLAASGFQK</sequence>
<protein>
    <submittedName>
        <fullName evidence="2">Uncharacterized protein</fullName>
    </submittedName>
</protein>
<accession>A0A4U6TBB5</accession>
<gene>
    <name evidence="2" type="ORF">SEVIR_9G512300v2</name>
</gene>
<name>A0A4U6TBB5_SETVI</name>
<proteinExistence type="predicted"/>
<organism evidence="2 3">
    <name type="scientific">Setaria viridis</name>
    <name type="common">Green bristlegrass</name>
    <name type="synonym">Setaria italica subsp. viridis</name>
    <dbReference type="NCBI Taxonomy" id="4556"/>
    <lineage>
        <taxon>Eukaryota</taxon>
        <taxon>Viridiplantae</taxon>
        <taxon>Streptophyta</taxon>
        <taxon>Embryophyta</taxon>
        <taxon>Tracheophyta</taxon>
        <taxon>Spermatophyta</taxon>
        <taxon>Magnoliopsida</taxon>
        <taxon>Liliopsida</taxon>
        <taxon>Poales</taxon>
        <taxon>Poaceae</taxon>
        <taxon>PACMAD clade</taxon>
        <taxon>Panicoideae</taxon>
        <taxon>Panicodae</taxon>
        <taxon>Paniceae</taxon>
        <taxon>Cenchrinae</taxon>
        <taxon>Setaria</taxon>
    </lineage>
</organism>
<dbReference type="Proteomes" id="UP000298652">
    <property type="component" value="Chromosome 9"/>
</dbReference>
<feature type="compositionally biased region" description="Low complexity" evidence="1">
    <location>
        <begin position="41"/>
        <end position="53"/>
    </location>
</feature>
<reference evidence="2" key="1">
    <citation type="submission" date="2019-03" db="EMBL/GenBank/DDBJ databases">
        <title>WGS assembly of Setaria viridis.</title>
        <authorList>
            <person name="Huang P."/>
            <person name="Jenkins J."/>
            <person name="Grimwood J."/>
            <person name="Barry K."/>
            <person name="Healey A."/>
            <person name="Mamidi S."/>
            <person name="Sreedasyam A."/>
            <person name="Shu S."/>
            <person name="Feldman M."/>
            <person name="Wu J."/>
            <person name="Yu Y."/>
            <person name="Chen C."/>
            <person name="Johnson J."/>
            <person name="Rokhsar D."/>
            <person name="Baxter I."/>
            <person name="Schmutz J."/>
            <person name="Brutnell T."/>
            <person name="Kellogg E."/>
        </authorList>
    </citation>
    <scope>NUCLEOTIDE SEQUENCE [LARGE SCALE GENOMIC DNA]</scope>
</reference>
<dbReference type="Gramene" id="TKV97702">
    <property type="protein sequence ID" value="TKV97702"/>
    <property type="gene ID" value="SEVIR_9G512300v2"/>
</dbReference>
<feature type="region of interest" description="Disordered" evidence="1">
    <location>
        <begin position="1"/>
        <end position="87"/>
    </location>
</feature>
<dbReference type="EMBL" id="CM016560">
    <property type="protein sequence ID" value="TKV97702.1"/>
    <property type="molecule type" value="Genomic_DNA"/>
</dbReference>
<evidence type="ECO:0000313" key="2">
    <source>
        <dbReference type="EMBL" id="TKV97702.1"/>
    </source>
</evidence>